<dbReference type="AlphaFoldDB" id="A0A6C0EWA8"/>
<keyword evidence="1" id="KW-0812">Transmembrane</keyword>
<protein>
    <submittedName>
        <fullName evidence="2">Uncharacterized protein</fullName>
    </submittedName>
</protein>
<organism evidence="2">
    <name type="scientific">viral metagenome</name>
    <dbReference type="NCBI Taxonomy" id="1070528"/>
    <lineage>
        <taxon>unclassified sequences</taxon>
        <taxon>metagenomes</taxon>
        <taxon>organismal metagenomes</taxon>
    </lineage>
</organism>
<name>A0A6C0EWA8_9ZZZZ</name>
<evidence type="ECO:0000256" key="1">
    <source>
        <dbReference type="SAM" id="Phobius"/>
    </source>
</evidence>
<accession>A0A6C0EWA8</accession>
<proteinExistence type="predicted"/>
<keyword evidence="1" id="KW-0472">Membrane</keyword>
<sequence>MRYSCAYYTILYYIILYSNSYIFIRKIEIDII</sequence>
<feature type="transmembrane region" description="Helical" evidence="1">
    <location>
        <begin position="6"/>
        <end position="24"/>
    </location>
</feature>
<evidence type="ECO:0000313" key="2">
    <source>
        <dbReference type="EMBL" id="QHT33268.1"/>
    </source>
</evidence>
<dbReference type="EMBL" id="MN738961">
    <property type="protein sequence ID" value="QHT33268.1"/>
    <property type="molecule type" value="Genomic_DNA"/>
</dbReference>
<keyword evidence="1" id="KW-1133">Transmembrane helix</keyword>
<reference evidence="2" key="1">
    <citation type="journal article" date="2020" name="Nature">
        <title>Giant virus diversity and host interactions through global metagenomics.</title>
        <authorList>
            <person name="Schulz F."/>
            <person name="Roux S."/>
            <person name="Paez-Espino D."/>
            <person name="Jungbluth S."/>
            <person name="Walsh D.A."/>
            <person name="Denef V.J."/>
            <person name="McMahon K.D."/>
            <person name="Konstantinidis K.T."/>
            <person name="Eloe-Fadrosh E.A."/>
            <person name="Kyrpides N.C."/>
            <person name="Woyke T."/>
        </authorList>
    </citation>
    <scope>NUCLEOTIDE SEQUENCE</scope>
    <source>
        <strain evidence="2">GVMAG-M-3300009161-34</strain>
    </source>
</reference>